<comment type="function">
    <text evidence="1">Could possibly oxidize fatty acids using specific components.</text>
</comment>
<evidence type="ECO:0000256" key="10">
    <source>
        <dbReference type="RuleBase" id="RU003707"/>
    </source>
</evidence>
<dbReference type="PROSITE" id="PS00166">
    <property type="entry name" value="ENOYL_COA_HYDRATASE"/>
    <property type="match status" value="1"/>
</dbReference>
<evidence type="ECO:0000256" key="7">
    <source>
        <dbReference type="ARBA" id="ARBA00023709"/>
    </source>
</evidence>
<evidence type="ECO:0000313" key="13">
    <source>
        <dbReference type="Proteomes" id="UP000315983"/>
    </source>
</evidence>
<dbReference type="Proteomes" id="UP000315983">
    <property type="component" value="Unassembled WGS sequence"/>
</dbReference>
<evidence type="ECO:0000256" key="8">
    <source>
        <dbReference type="ARBA" id="ARBA00023717"/>
    </source>
</evidence>
<dbReference type="GO" id="GO:0004300">
    <property type="term" value="F:enoyl-CoA hydratase activity"/>
    <property type="evidence" value="ECO:0007669"/>
    <property type="project" value="UniProtKB-EC"/>
</dbReference>
<comment type="similarity">
    <text evidence="2 10">Belongs to the enoyl-CoA hydratase/isomerase family.</text>
</comment>
<keyword evidence="5" id="KW-0443">Lipid metabolism</keyword>
<accession>A0A542XI56</accession>
<comment type="catalytic activity">
    <reaction evidence="7">
        <text>a (3S)-3-hydroxyacyl-CoA = a (2E)-enoyl-CoA + H2O</text>
        <dbReference type="Rhea" id="RHEA:16105"/>
        <dbReference type="ChEBI" id="CHEBI:15377"/>
        <dbReference type="ChEBI" id="CHEBI:57318"/>
        <dbReference type="ChEBI" id="CHEBI:58856"/>
        <dbReference type="EC" id="4.2.1.17"/>
    </reaction>
</comment>
<evidence type="ECO:0000256" key="6">
    <source>
        <dbReference type="ARBA" id="ARBA00023239"/>
    </source>
</evidence>
<dbReference type="PANTHER" id="PTHR11941">
    <property type="entry name" value="ENOYL-COA HYDRATASE-RELATED"/>
    <property type="match status" value="1"/>
</dbReference>
<evidence type="ECO:0000313" key="14">
    <source>
        <dbReference type="Proteomes" id="UP000677457"/>
    </source>
</evidence>
<protein>
    <recommendedName>
        <fullName evidence="9">Probable enoyl-CoA hydratase echA8</fullName>
        <ecNumber evidence="3">4.2.1.17</ecNumber>
    </recommendedName>
</protein>
<keyword evidence="4" id="KW-0276">Fatty acid metabolism</keyword>
<reference evidence="12 13" key="1">
    <citation type="submission" date="2019-06" db="EMBL/GenBank/DDBJ databases">
        <title>Sequencing the genomes of 1000 actinobacteria strains.</title>
        <authorList>
            <person name="Klenk H.-P."/>
        </authorList>
    </citation>
    <scope>NUCLEOTIDE SEQUENCE [LARGE SCALE GENOMIC DNA]</scope>
    <source>
        <strain evidence="12 13">DSM 44819</strain>
    </source>
</reference>
<dbReference type="EC" id="4.2.1.17" evidence="3"/>
<dbReference type="SUPFAM" id="SSF52096">
    <property type="entry name" value="ClpP/crotonase"/>
    <property type="match status" value="1"/>
</dbReference>
<evidence type="ECO:0000256" key="2">
    <source>
        <dbReference type="ARBA" id="ARBA00005254"/>
    </source>
</evidence>
<dbReference type="RefSeq" id="WP_016810983.1">
    <property type="nucleotide sequence ID" value="NZ_BOQM01000011.1"/>
</dbReference>
<evidence type="ECO:0000256" key="1">
    <source>
        <dbReference type="ARBA" id="ARBA00002994"/>
    </source>
</evidence>
<dbReference type="Proteomes" id="UP000677457">
    <property type="component" value="Unassembled WGS sequence"/>
</dbReference>
<keyword evidence="14" id="KW-1185">Reference proteome</keyword>
<sequence>MNLIVERTDRVLTVRLNRPAARNALNTELMTDLLATLQPLDNDPGIGCFVITGTDQYFAAGADIREMAAKSAADVVAEDFFAGWEAFTALRTPTVAAVAGYALGGGCELAMMCDIIVAADTAHFGQPEITLGVIPGIGGTQRLTRLVGKAKAMDLILTGRLMDAEEAERSGLVSRVVPADRLMAEAWAVARTVAGYGRAATRAACEAIDRALETSLREGVLFERRSFQSLFATADQQEGMRAFLDRRAPRFTGR</sequence>
<dbReference type="InterPro" id="IPR014748">
    <property type="entry name" value="Enoyl-CoA_hydra_C"/>
</dbReference>
<dbReference type="EMBL" id="VFOL01000001">
    <property type="protein sequence ID" value="TQL35512.1"/>
    <property type="molecule type" value="Genomic_DNA"/>
</dbReference>
<dbReference type="CDD" id="cd06558">
    <property type="entry name" value="crotonase-like"/>
    <property type="match status" value="1"/>
</dbReference>
<gene>
    <name evidence="12" type="ORF">FB564_0559</name>
    <name evidence="11" type="ORF">Sar04_20740</name>
</gene>
<evidence type="ECO:0000313" key="12">
    <source>
        <dbReference type="EMBL" id="TQL35512.1"/>
    </source>
</evidence>
<dbReference type="Gene3D" id="1.10.12.10">
    <property type="entry name" value="Lyase 2-enoyl-coa Hydratase, Chain A, domain 2"/>
    <property type="match status" value="1"/>
</dbReference>
<dbReference type="InterPro" id="IPR018376">
    <property type="entry name" value="Enoyl-CoA_hyd/isom_CS"/>
</dbReference>
<evidence type="ECO:0000256" key="4">
    <source>
        <dbReference type="ARBA" id="ARBA00022832"/>
    </source>
</evidence>
<dbReference type="FunFam" id="3.90.226.10:FF:000019">
    <property type="entry name" value="Enoyl-CoA hydratase, mitochondrial"/>
    <property type="match status" value="1"/>
</dbReference>
<proteinExistence type="inferred from homology"/>
<comment type="catalytic activity">
    <reaction evidence="8">
        <text>a 4-saturated-(3S)-3-hydroxyacyl-CoA = a (3E)-enoyl-CoA + H2O</text>
        <dbReference type="Rhea" id="RHEA:20724"/>
        <dbReference type="ChEBI" id="CHEBI:15377"/>
        <dbReference type="ChEBI" id="CHEBI:58521"/>
        <dbReference type="ChEBI" id="CHEBI:137480"/>
        <dbReference type="EC" id="4.2.1.17"/>
    </reaction>
</comment>
<dbReference type="InterPro" id="IPR029045">
    <property type="entry name" value="ClpP/crotonase-like_dom_sf"/>
</dbReference>
<dbReference type="GO" id="GO:0006635">
    <property type="term" value="P:fatty acid beta-oxidation"/>
    <property type="evidence" value="ECO:0007669"/>
    <property type="project" value="TreeGrafter"/>
</dbReference>
<evidence type="ECO:0000313" key="11">
    <source>
        <dbReference type="EMBL" id="GIM85095.1"/>
    </source>
</evidence>
<evidence type="ECO:0000256" key="5">
    <source>
        <dbReference type="ARBA" id="ARBA00023098"/>
    </source>
</evidence>
<keyword evidence="6" id="KW-0456">Lyase</keyword>
<dbReference type="PANTHER" id="PTHR11941:SF54">
    <property type="entry name" value="ENOYL-COA HYDRATASE, MITOCHONDRIAL"/>
    <property type="match status" value="1"/>
</dbReference>
<evidence type="ECO:0000256" key="3">
    <source>
        <dbReference type="ARBA" id="ARBA00012076"/>
    </source>
</evidence>
<dbReference type="GeneID" id="93769913"/>
<organism evidence="12 13">
    <name type="scientific">Salinispora arenicola</name>
    <dbReference type="NCBI Taxonomy" id="168697"/>
    <lineage>
        <taxon>Bacteria</taxon>
        <taxon>Bacillati</taxon>
        <taxon>Actinomycetota</taxon>
        <taxon>Actinomycetes</taxon>
        <taxon>Micromonosporales</taxon>
        <taxon>Micromonosporaceae</taxon>
        <taxon>Salinispora</taxon>
    </lineage>
</organism>
<dbReference type="Gene3D" id="3.90.226.10">
    <property type="entry name" value="2-enoyl-CoA Hydratase, Chain A, domain 1"/>
    <property type="match status" value="1"/>
</dbReference>
<dbReference type="InterPro" id="IPR001753">
    <property type="entry name" value="Enoyl-CoA_hydra/iso"/>
</dbReference>
<name>A0A542XI56_SALAC</name>
<reference evidence="11 14" key="2">
    <citation type="submission" date="2021-03" db="EMBL/GenBank/DDBJ databases">
        <title>Whole genome shotgun sequence of Salinispora arenicola NBRC 105043.</title>
        <authorList>
            <person name="Komaki H."/>
            <person name="Tamura T."/>
        </authorList>
    </citation>
    <scope>NUCLEOTIDE SEQUENCE [LARGE SCALE GENOMIC DNA]</scope>
    <source>
        <strain evidence="11 14">NBRC 105043</strain>
    </source>
</reference>
<dbReference type="AlphaFoldDB" id="A0A542XI56"/>
<dbReference type="FunFam" id="1.10.12.10:FF:000001">
    <property type="entry name" value="Probable enoyl-CoA hydratase, mitochondrial"/>
    <property type="match status" value="1"/>
</dbReference>
<comment type="caution">
    <text evidence="12">The sequence shown here is derived from an EMBL/GenBank/DDBJ whole genome shotgun (WGS) entry which is preliminary data.</text>
</comment>
<dbReference type="EMBL" id="BOQM01000011">
    <property type="protein sequence ID" value="GIM85095.1"/>
    <property type="molecule type" value="Genomic_DNA"/>
</dbReference>
<evidence type="ECO:0000256" key="9">
    <source>
        <dbReference type="ARBA" id="ARBA00068643"/>
    </source>
</evidence>
<dbReference type="Pfam" id="PF00378">
    <property type="entry name" value="ECH_1"/>
    <property type="match status" value="1"/>
</dbReference>